<organism evidence="2 3">
    <name type="scientific">Colletotrichum orchidophilum</name>
    <dbReference type="NCBI Taxonomy" id="1209926"/>
    <lineage>
        <taxon>Eukaryota</taxon>
        <taxon>Fungi</taxon>
        <taxon>Dikarya</taxon>
        <taxon>Ascomycota</taxon>
        <taxon>Pezizomycotina</taxon>
        <taxon>Sordariomycetes</taxon>
        <taxon>Hypocreomycetidae</taxon>
        <taxon>Glomerellales</taxon>
        <taxon>Glomerellaceae</taxon>
        <taxon>Colletotrichum</taxon>
    </lineage>
</organism>
<protein>
    <submittedName>
        <fullName evidence="2">Uncharacterized protein</fullName>
    </submittedName>
</protein>
<reference evidence="2 3" key="1">
    <citation type="submission" date="2016-09" db="EMBL/GenBank/DDBJ databases">
        <authorList>
            <person name="Capua I."/>
            <person name="De Benedictis P."/>
            <person name="Joannis T."/>
            <person name="Lombin L.H."/>
            <person name="Cattoli G."/>
        </authorList>
    </citation>
    <scope>NUCLEOTIDE SEQUENCE [LARGE SCALE GENOMIC DNA]</scope>
    <source>
        <strain evidence="2 3">IMI 309357</strain>
    </source>
</reference>
<dbReference type="Proteomes" id="UP000176998">
    <property type="component" value="Unassembled WGS sequence"/>
</dbReference>
<gene>
    <name evidence="2" type="ORF">CORC01_07341</name>
</gene>
<evidence type="ECO:0000313" key="3">
    <source>
        <dbReference type="Proteomes" id="UP000176998"/>
    </source>
</evidence>
<sequence length="75" mass="8218">MLLSVTVLSQAPLPEADFNDSFNLRITPSPQSRSTPKRLRRADLPSPDIHPYDSPIEPLAKEKLGQLGHTKGAVT</sequence>
<dbReference type="RefSeq" id="XP_022474441.1">
    <property type="nucleotide sequence ID" value="XM_022618978.1"/>
</dbReference>
<dbReference type="AlphaFoldDB" id="A0A1G4B7H1"/>
<dbReference type="EMBL" id="MJBS01000059">
    <property type="protein sequence ID" value="OHE97286.1"/>
    <property type="molecule type" value="Genomic_DNA"/>
</dbReference>
<feature type="compositionally biased region" description="Polar residues" evidence="1">
    <location>
        <begin position="20"/>
        <end position="34"/>
    </location>
</feature>
<keyword evidence="3" id="KW-1185">Reference proteome</keyword>
<comment type="caution">
    <text evidence="2">The sequence shown here is derived from an EMBL/GenBank/DDBJ whole genome shotgun (WGS) entry which is preliminary data.</text>
</comment>
<evidence type="ECO:0000313" key="2">
    <source>
        <dbReference type="EMBL" id="OHE97286.1"/>
    </source>
</evidence>
<evidence type="ECO:0000256" key="1">
    <source>
        <dbReference type="SAM" id="MobiDB-lite"/>
    </source>
</evidence>
<name>A0A1G4B7H1_9PEZI</name>
<accession>A0A1G4B7H1</accession>
<proteinExistence type="predicted"/>
<feature type="region of interest" description="Disordered" evidence="1">
    <location>
        <begin position="16"/>
        <end position="75"/>
    </location>
</feature>
<dbReference type="GeneID" id="34560488"/>